<dbReference type="InterPro" id="IPR033175">
    <property type="entry name" value="PSD-A"/>
</dbReference>
<reference evidence="13 14" key="1">
    <citation type="journal article" date="2014" name="Antonie Van Leeuwenhoek">
        <title>Hyphomonas beringensis sp. nov. and Hyphomonas chukchiensis sp. nov., isolated from surface seawater of the Bering Sea and Chukchi Sea.</title>
        <authorList>
            <person name="Li C."/>
            <person name="Lai Q."/>
            <person name="Li G."/>
            <person name="Dong C."/>
            <person name="Wang J."/>
            <person name="Liao Y."/>
            <person name="Shao Z."/>
        </authorList>
    </citation>
    <scope>NUCLEOTIDE SEQUENCE [LARGE SCALE GENOMIC DNA]</scope>
    <source>
        <strain evidence="13 14">22II1-22F38</strain>
    </source>
</reference>
<dbReference type="PANTHER" id="PTHR35809">
    <property type="entry name" value="ARCHAETIDYLSERINE DECARBOXYLASE PROENZYME-RELATED"/>
    <property type="match status" value="1"/>
</dbReference>
<keyword evidence="9" id="KW-1208">Phospholipid metabolism</keyword>
<feature type="transmembrane region" description="Helical" evidence="12">
    <location>
        <begin position="12"/>
        <end position="35"/>
    </location>
</feature>
<keyword evidence="1" id="KW-1003">Cell membrane</keyword>
<evidence type="ECO:0000256" key="4">
    <source>
        <dbReference type="ARBA" id="ARBA00023098"/>
    </source>
</evidence>
<keyword evidence="5 12" id="KW-0472">Membrane</keyword>
<dbReference type="eggNOG" id="COG0688">
    <property type="taxonomic scope" value="Bacteria"/>
</dbReference>
<evidence type="ECO:0000256" key="6">
    <source>
        <dbReference type="ARBA" id="ARBA00023145"/>
    </source>
</evidence>
<evidence type="ECO:0000256" key="5">
    <source>
        <dbReference type="ARBA" id="ARBA00023136"/>
    </source>
</evidence>
<keyword evidence="8" id="KW-0456">Lyase</keyword>
<dbReference type="Pfam" id="PF02666">
    <property type="entry name" value="PS_Dcarbxylase"/>
    <property type="match status" value="1"/>
</dbReference>
<evidence type="ECO:0000313" key="13">
    <source>
        <dbReference type="EMBL" id="KCZ59291.1"/>
    </source>
</evidence>
<evidence type="ECO:0000313" key="14">
    <source>
        <dbReference type="Proteomes" id="UP000024547"/>
    </source>
</evidence>
<evidence type="ECO:0000256" key="2">
    <source>
        <dbReference type="ARBA" id="ARBA00022516"/>
    </source>
</evidence>
<keyword evidence="6" id="KW-0865">Zymogen</keyword>
<organism evidence="13 14">
    <name type="scientific">Hyphomonas atlantica</name>
    <dbReference type="NCBI Taxonomy" id="1280948"/>
    <lineage>
        <taxon>Bacteria</taxon>
        <taxon>Pseudomonadati</taxon>
        <taxon>Pseudomonadota</taxon>
        <taxon>Alphaproteobacteria</taxon>
        <taxon>Hyphomonadales</taxon>
        <taxon>Hyphomonadaceae</taxon>
        <taxon>Hyphomonas</taxon>
    </lineage>
</organism>
<feature type="region of interest" description="Disordered" evidence="11">
    <location>
        <begin position="228"/>
        <end position="269"/>
    </location>
</feature>
<sequence>MSEDLERKTTPWFTGGFDWEGVAAALALLLVALLLGWLWDPLFWVGFAAMISALLAARWSNRTAPDLADGIIAPCDGIVVSVTRTDAPGELRMSGAETTRIRISSSPASTNRLYAPIAGSLESLITEEGENSTPIAMRPDADGLAVSYLMFESRTQQVGVRIATGGLGPRQEIEVETGDILRLGRVFGKRRLGGWCDIYVPASVGQLIWPGQTLIGGETVLGRLRSDTDEEDFDVSGEAGELPLGAIEDDTFDEDDYPEPDEADTPDDPAVLLARLKEATKNKPED</sequence>
<dbReference type="AlphaFoldDB" id="A0A059DZE5"/>
<evidence type="ECO:0000256" key="12">
    <source>
        <dbReference type="SAM" id="Phobius"/>
    </source>
</evidence>
<accession>A0A059DZE5</accession>
<keyword evidence="12" id="KW-0812">Transmembrane</keyword>
<evidence type="ECO:0000256" key="11">
    <source>
        <dbReference type="SAM" id="MobiDB-lite"/>
    </source>
</evidence>
<dbReference type="RefSeq" id="WP_035553924.1">
    <property type="nucleotide sequence ID" value="NZ_AWFH01000045.1"/>
</dbReference>
<dbReference type="PATRIC" id="fig|1280948.3.peg.2800"/>
<evidence type="ECO:0000256" key="10">
    <source>
        <dbReference type="ARBA" id="ARBA00023317"/>
    </source>
</evidence>
<evidence type="ECO:0000256" key="9">
    <source>
        <dbReference type="ARBA" id="ARBA00023264"/>
    </source>
</evidence>
<name>A0A059DZE5_9PROT</name>
<dbReference type="PANTHER" id="PTHR35809:SF1">
    <property type="entry name" value="ARCHAETIDYLSERINE DECARBOXYLASE PROENZYME-RELATED"/>
    <property type="match status" value="1"/>
</dbReference>
<keyword evidence="10" id="KW-0670">Pyruvate</keyword>
<dbReference type="GO" id="GO:0008654">
    <property type="term" value="P:phospholipid biosynthetic process"/>
    <property type="evidence" value="ECO:0007669"/>
    <property type="project" value="UniProtKB-KW"/>
</dbReference>
<proteinExistence type="predicted"/>
<keyword evidence="14" id="KW-1185">Reference proteome</keyword>
<dbReference type="OrthoDB" id="9790893at2"/>
<dbReference type="STRING" id="1280948.HY36_08425"/>
<dbReference type="InterPro" id="IPR003817">
    <property type="entry name" value="PS_Dcarbxylase"/>
</dbReference>
<keyword evidence="2" id="KW-0444">Lipid biosynthesis</keyword>
<keyword evidence="7" id="KW-0594">Phospholipid biosynthesis</keyword>
<dbReference type="Proteomes" id="UP000024547">
    <property type="component" value="Unassembled WGS sequence"/>
</dbReference>
<comment type="caution">
    <text evidence="13">The sequence shown here is derived from an EMBL/GenBank/DDBJ whole genome shotgun (WGS) entry which is preliminary data.</text>
</comment>
<evidence type="ECO:0008006" key="15">
    <source>
        <dbReference type="Google" id="ProtNLM"/>
    </source>
</evidence>
<dbReference type="EMBL" id="AWFH01000045">
    <property type="protein sequence ID" value="KCZ59291.1"/>
    <property type="molecule type" value="Genomic_DNA"/>
</dbReference>
<dbReference type="GO" id="GO:0004609">
    <property type="term" value="F:phosphatidylserine decarboxylase activity"/>
    <property type="evidence" value="ECO:0007669"/>
    <property type="project" value="InterPro"/>
</dbReference>
<keyword evidence="4" id="KW-0443">Lipid metabolism</keyword>
<evidence type="ECO:0000256" key="3">
    <source>
        <dbReference type="ARBA" id="ARBA00022793"/>
    </source>
</evidence>
<gene>
    <name evidence="13" type="ORF">HY36_08425</name>
</gene>
<evidence type="ECO:0000256" key="7">
    <source>
        <dbReference type="ARBA" id="ARBA00023209"/>
    </source>
</evidence>
<feature type="compositionally biased region" description="Acidic residues" evidence="11">
    <location>
        <begin position="247"/>
        <end position="267"/>
    </location>
</feature>
<protein>
    <recommendedName>
        <fullName evidence="15">Phosphatidylserine decarboxylase</fullName>
    </recommendedName>
</protein>
<keyword evidence="12" id="KW-1133">Transmembrane helix</keyword>
<evidence type="ECO:0000256" key="1">
    <source>
        <dbReference type="ARBA" id="ARBA00022475"/>
    </source>
</evidence>
<evidence type="ECO:0000256" key="8">
    <source>
        <dbReference type="ARBA" id="ARBA00023239"/>
    </source>
</evidence>
<keyword evidence="3" id="KW-0210">Decarboxylase</keyword>